<dbReference type="PANTHER" id="PTHR23409">
    <property type="entry name" value="RIBONUCLEOSIDE-DIPHOSPHATE REDUCTASE SMALL CHAIN"/>
    <property type="match status" value="1"/>
</dbReference>
<dbReference type="InterPro" id="IPR009078">
    <property type="entry name" value="Ferritin-like_SF"/>
</dbReference>
<accession>A0AAD5S986</accession>
<dbReference type="InterPro" id="IPR033909">
    <property type="entry name" value="RNR_small"/>
</dbReference>
<feature type="non-terminal residue" evidence="3">
    <location>
        <position position="307"/>
    </location>
</feature>
<gene>
    <name evidence="3" type="primary">RRM2</name>
    <name evidence="3" type="ORF">HK097_011607</name>
</gene>
<comment type="similarity">
    <text evidence="1">Belongs to the ribonucleoside diphosphate reductase small chain family.</text>
</comment>
<dbReference type="GO" id="GO:0016491">
    <property type="term" value="F:oxidoreductase activity"/>
    <property type="evidence" value="ECO:0007669"/>
    <property type="project" value="InterPro"/>
</dbReference>
<name>A0AAD5S986_9FUNG</name>
<comment type="caution">
    <text evidence="3">The sequence shown here is derived from an EMBL/GenBank/DDBJ whole genome shotgun (WGS) entry which is preliminary data.</text>
</comment>
<proteinExistence type="inferred from homology"/>
<dbReference type="CDD" id="cd01049">
    <property type="entry name" value="RNRR2"/>
    <property type="match status" value="1"/>
</dbReference>
<evidence type="ECO:0000313" key="4">
    <source>
        <dbReference type="Proteomes" id="UP001212841"/>
    </source>
</evidence>
<dbReference type="Pfam" id="PF00268">
    <property type="entry name" value="Ribonuc_red_sm"/>
    <property type="match status" value="1"/>
</dbReference>
<sequence length="307" mass="34126">MLTATDPSQPPNVVSTFGKLTLDSDWDKPMDSQEQYAEEPILKENPKRFVLFPIQYHEVWQAYKNAEAKFWSAEEIELSDDAEGWDHLPGKSRAFITHAIALLAANDALIGADIISPFSDELQIPEGRCFFGFQIMQRNIHAELFTVILEMFCKGGEEREYVFKTVSELPSTSKKAGWVARHITDTPTHYSLRILALALYVSISHSALYASLFHIAKPAASSTSSTSSSQPRTAWTGGSNDESPLPGTIRALSKQHRDHVRYYDFCVIVSKLLVNKPNPAEVQQMAAELVSVEESLIDDLFGICGGG</sequence>
<dbReference type="EMBL" id="JADGJD010000978">
    <property type="protein sequence ID" value="KAJ3047351.1"/>
    <property type="molecule type" value="Genomic_DNA"/>
</dbReference>
<dbReference type="AlphaFoldDB" id="A0AAD5S986"/>
<evidence type="ECO:0000256" key="2">
    <source>
        <dbReference type="SAM" id="MobiDB-lite"/>
    </source>
</evidence>
<dbReference type="GO" id="GO:0009263">
    <property type="term" value="P:deoxyribonucleotide biosynthetic process"/>
    <property type="evidence" value="ECO:0007669"/>
    <property type="project" value="InterPro"/>
</dbReference>
<keyword evidence="4" id="KW-1185">Reference proteome</keyword>
<evidence type="ECO:0000256" key="1">
    <source>
        <dbReference type="ARBA" id="ARBA00009303"/>
    </source>
</evidence>
<protein>
    <submittedName>
        <fullName evidence="3">Ribonucleoside-diphosphate reductase subunit M2</fullName>
    </submittedName>
</protein>
<evidence type="ECO:0000313" key="3">
    <source>
        <dbReference type="EMBL" id="KAJ3047351.1"/>
    </source>
</evidence>
<dbReference type="SUPFAM" id="SSF47240">
    <property type="entry name" value="Ferritin-like"/>
    <property type="match status" value="1"/>
</dbReference>
<dbReference type="InterPro" id="IPR000358">
    <property type="entry name" value="RNR_small_fam"/>
</dbReference>
<dbReference type="Gene3D" id="1.10.620.20">
    <property type="entry name" value="Ribonucleotide Reductase, subunit A"/>
    <property type="match status" value="1"/>
</dbReference>
<feature type="compositionally biased region" description="Polar residues" evidence="2">
    <location>
        <begin position="230"/>
        <end position="242"/>
    </location>
</feature>
<organism evidence="3 4">
    <name type="scientific">Rhizophlyctis rosea</name>
    <dbReference type="NCBI Taxonomy" id="64517"/>
    <lineage>
        <taxon>Eukaryota</taxon>
        <taxon>Fungi</taxon>
        <taxon>Fungi incertae sedis</taxon>
        <taxon>Chytridiomycota</taxon>
        <taxon>Chytridiomycota incertae sedis</taxon>
        <taxon>Chytridiomycetes</taxon>
        <taxon>Rhizophlyctidales</taxon>
        <taxon>Rhizophlyctidaceae</taxon>
        <taxon>Rhizophlyctis</taxon>
    </lineage>
</organism>
<dbReference type="InterPro" id="IPR012348">
    <property type="entry name" value="RNR-like"/>
</dbReference>
<dbReference type="PANTHER" id="PTHR23409:SF18">
    <property type="entry name" value="RIBONUCLEOSIDE-DIPHOSPHATE REDUCTASE SUBUNIT M2"/>
    <property type="match status" value="1"/>
</dbReference>
<reference evidence="3" key="1">
    <citation type="submission" date="2020-05" db="EMBL/GenBank/DDBJ databases">
        <title>Phylogenomic resolution of chytrid fungi.</title>
        <authorList>
            <person name="Stajich J.E."/>
            <person name="Amses K."/>
            <person name="Simmons R."/>
            <person name="Seto K."/>
            <person name="Myers J."/>
            <person name="Bonds A."/>
            <person name="Quandt C.A."/>
            <person name="Barry K."/>
            <person name="Liu P."/>
            <person name="Grigoriev I."/>
            <person name="Longcore J.E."/>
            <person name="James T.Y."/>
        </authorList>
    </citation>
    <scope>NUCLEOTIDE SEQUENCE</scope>
    <source>
        <strain evidence="3">JEL0318</strain>
    </source>
</reference>
<dbReference type="Proteomes" id="UP001212841">
    <property type="component" value="Unassembled WGS sequence"/>
</dbReference>
<feature type="region of interest" description="Disordered" evidence="2">
    <location>
        <begin position="221"/>
        <end position="248"/>
    </location>
</feature>